<name>A0A9D3VAY7_9ROSI</name>
<protein>
    <submittedName>
        <fullName evidence="1">Uncharacterized protein</fullName>
    </submittedName>
</protein>
<dbReference type="EMBL" id="JAIQCV010000008">
    <property type="protein sequence ID" value="KAH1075470.1"/>
    <property type="molecule type" value="Genomic_DNA"/>
</dbReference>
<dbReference type="Proteomes" id="UP000828251">
    <property type="component" value="Unassembled WGS sequence"/>
</dbReference>
<organism evidence="1 2">
    <name type="scientific">Gossypium stocksii</name>
    <dbReference type="NCBI Taxonomy" id="47602"/>
    <lineage>
        <taxon>Eukaryota</taxon>
        <taxon>Viridiplantae</taxon>
        <taxon>Streptophyta</taxon>
        <taxon>Embryophyta</taxon>
        <taxon>Tracheophyta</taxon>
        <taxon>Spermatophyta</taxon>
        <taxon>Magnoliopsida</taxon>
        <taxon>eudicotyledons</taxon>
        <taxon>Gunneridae</taxon>
        <taxon>Pentapetalae</taxon>
        <taxon>rosids</taxon>
        <taxon>malvids</taxon>
        <taxon>Malvales</taxon>
        <taxon>Malvaceae</taxon>
        <taxon>Malvoideae</taxon>
        <taxon>Gossypium</taxon>
    </lineage>
</organism>
<reference evidence="1 2" key="1">
    <citation type="journal article" date="2021" name="Plant Biotechnol. J.">
        <title>Multi-omics assisted identification of the key and species-specific regulatory components of drought-tolerant mechanisms in Gossypium stocksii.</title>
        <authorList>
            <person name="Yu D."/>
            <person name="Ke L."/>
            <person name="Zhang D."/>
            <person name="Wu Y."/>
            <person name="Sun Y."/>
            <person name="Mei J."/>
            <person name="Sun J."/>
            <person name="Sun Y."/>
        </authorList>
    </citation>
    <scope>NUCLEOTIDE SEQUENCE [LARGE SCALE GENOMIC DNA]</scope>
    <source>
        <strain evidence="2">cv. E1</strain>
        <tissue evidence="1">Leaf</tissue>
    </source>
</reference>
<gene>
    <name evidence="1" type="ORF">J1N35_027798</name>
</gene>
<dbReference type="OrthoDB" id="1372046at2759"/>
<accession>A0A9D3VAY7</accession>
<evidence type="ECO:0000313" key="1">
    <source>
        <dbReference type="EMBL" id="KAH1075470.1"/>
    </source>
</evidence>
<keyword evidence="2" id="KW-1185">Reference proteome</keyword>
<sequence length="86" mass="9861">MTSLGIYKTLNNNQHRSVMVHCFKTSLVGQQIVVSTDPDVNHFIFHQEGKLVQSWYMDKFDDCWGFLEASITDVGKLCLNSRPVLK</sequence>
<proteinExistence type="predicted"/>
<dbReference type="AlphaFoldDB" id="A0A9D3VAY7"/>
<comment type="caution">
    <text evidence="1">The sequence shown here is derived from an EMBL/GenBank/DDBJ whole genome shotgun (WGS) entry which is preliminary data.</text>
</comment>
<evidence type="ECO:0000313" key="2">
    <source>
        <dbReference type="Proteomes" id="UP000828251"/>
    </source>
</evidence>